<dbReference type="Pfam" id="PF01420">
    <property type="entry name" value="Methylase_S"/>
    <property type="match status" value="1"/>
</dbReference>
<comment type="similarity">
    <text evidence="1">Belongs to the type-I restriction system S methylase family.</text>
</comment>
<name>A0ABQ2GG77_9DEIO</name>
<sequence length="191" mass="21155">MTLGDLGELKQGPTLSRFLEPAGSEYRILQISNLRDLTVQPHEDDRKEFLDGPRAAEHAVQAGQILISLRGSALKAAVVEQDLPDTVVSNSLTTLVPRPDLADPYFLAALLNSAHMQQRVTPLFTGITVQGIPLAKFRKLAIHLPVLSEQQKLARVLRALAEYRRAVQGVLTLREEEIEAHLQPFVVQENV</sequence>
<dbReference type="PANTHER" id="PTHR30408:SF13">
    <property type="entry name" value="TYPE I RESTRICTION ENZYME HINDI SPECIFICITY SUBUNIT"/>
    <property type="match status" value="1"/>
</dbReference>
<keyword evidence="3" id="KW-0238">DNA-binding</keyword>
<accession>A0ABQ2GG77</accession>
<proteinExistence type="inferred from homology"/>
<comment type="caution">
    <text evidence="5">The sequence shown here is derived from an EMBL/GenBank/DDBJ whole genome shotgun (WGS) entry which is preliminary data.</text>
</comment>
<keyword evidence="2" id="KW-0680">Restriction system</keyword>
<dbReference type="InterPro" id="IPR052021">
    <property type="entry name" value="Type-I_RS_S_subunit"/>
</dbReference>
<dbReference type="EMBL" id="BMOL01000025">
    <property type="protein sequence ID" value="GGL92975.1"/>
    <property type="molecule type" value="Genomic_DNA"/>
</dbReference>
<evidence type="ECO:0000256" key="3">
    <source>
        <dbReference type="ARBA" id="ARBA00023125"/>
    </source>
</evidence>
<organism evidence="5 6">
    <name type="scientific">Deinococcus aerolatus</name>
    <dbReference type="NCBI Taxonomy" id="522487"/>
    <lineage>
        <taxon>Bacteria</taxon>
        <taxon>Thermotogati</taxon>
        <taxon>Deinococcota</taxon>
        <taxon>Deinococci</taxon>
        <taxon>Deinococcales</taxon>
        <taxon>Deinococcaceae</taxon>
        <taxon>Deinococcus</taxon>
    </lineage>
</organism>
<evidence type="ECO:0000313" key="5">
    <source>
        <dbReference type="EMBL" id="GGL92975.1"/>
    </source>
</evidence>
<evidence type="ECO:0000313" key="6">
    <source>
        <dbReference type="Proteomes" id="UP000639973"/>
    </source>
</evidence>
<dbReference type="InterPro" id="IPR044946">
    <property type="entry name" value="Restrct_endonuc_typeI_TRD_sf"/>
</dbReference>
<feature type="domain" description="Type I restriction modification DNA specificity" evidence="4">
    <location>
        <begin position="1"/>
        <end position="160"/>
    </location>
</feature>
<protein>
    <recommendedName>
        <fullName evidence="4">Type I restriction modification DNA specificity domain-containing protein</fullName>
    </recommendedName>
</protein>
<dbReference type="Proteomes" id="UP000639973">
    <property type="component" value="Unassembled WGS sequence"/>
</dbReference>
<evidence type="ECO:0000259" key="4">
    <source>
        <dbReference type="Pfam" id="PF01420"/>
    </source>
</evidence>
<keyword evidence="6" id="KW-1185">Reference proteome</keyword>
<reference evidence="6" key="1">
    <citation type="journal article" date="2019" name="Int. J. Syst. Evol. Microbiol.">
        <title>The Global Catalogue of Microorganisms (GCM) 10K type strain sequencing project: providing services to taxonomists for standard genome sequencing and annotation.</title>
        <authorList>
            <consortium name="The Broad Institute Genomics Platform"/>
            <consortium name="The Broad Institute Genome Sequencing Center for Infectious Disease"/>
            <person name="Wu L."/>
            <person name="Ma J."/>
        </authorList>
    </citation>
    <scope>NUCLEOTIDE SEQUENCE [LARGE SCALE GENOMIC DNA]</scope>
    <source>
        <strain evidence="6">JCM 15442</strain>
    </source>
</reference>
<dbReference type="Gene3D" id="3.90.220.20">
    <property type="entry name" value="DNA methylase specificity domains"/>
    <property type="match status" value="1"/>
</dbReference>
<evidence type="ECO:0000256" key="1">
    <source>
        <dbReference type="ARBA" id="ARBA00010923"/>
    </source>
</evidence>
<gene>
    <name evidence="5" type="ORF">GCM10010840_33830</name>
</gene>
<dbReference type="InterPro" id="IPR000055">
    <property type="entry name" value="Restrct_endonuc_typeI_TRD"/>
</dbReference>
<dbReference type="SUPFAM" id="SSF116734">
    <property type="entry name" value="DNA methylase specificity domain"/>
    <property type="match status" value="1"/>
</dbReference>
<evidence type="ECO:0000256" key="2">
    <source>
        <dbReference type="ARBA" id="ARBA00022747"/>
    </source>
</evidence>
<dbReference type="PANTHER" id="PTHR30408">
    <property type="entry name" value="TYPE-1 RESTRICTION ENZYME ECOKI SPECIFICITY PROTEIN"/>
    <property type="match status" value="1"/>
</dbReference>